<comment type="caution">
    <text evidence="5">The sequence shown here is derived from an EMBL/GenBank/DDBJ whole genome shotgun (WGS) entry which is preliminary data.</text>
</comment>
<dbReference type="InterPro" id="IPR027417">
    <property type="entry name" value="P-loop_NTPase"/>
</dbReference>
<keyword evidence="2" id="KW-0547">Nucleotide-binding</keyword>
<evidence type="ECO:0000259" key="4">
    <source>
        <dbReference type="Pfam" id="PF00437"/>
    </source>
</evidence>
<dbReference type="Pfam" id="PF00437">
    <property type="entry name" value="T2SSE"/>
    <property type="match status" value="1"/>
</dbReference>
<dbReference type="CDD" id="cd01129">
    <property type="entry name" value="PulE-GspE-like"/>
    <property type="match status" value="1"/>
</dbReference>
<evidence type="ECO:0000313" key="6">
    <source>
        <dbReference type="Proteomes" id="UP001596270"/>
    </source>
</evidence>
<evidence type="ECO:0000256" key="3">
    <source>
        <dbReference type="ARBA" id="ARBA00022840"/>
    </source>
</evidence>
<keyword evidence="6" id="KW-1185">Reference proteome</keyword>
<dbReference type="PANTHER" id="PTHR30258">
    <property type="entry name" value="TYPE II SECRETION SYSTEM PROTEIN GSPE-RELATED"/>
    <property type="match status" value="1"/>
</dbReference>
<evidence type="ECO:0000313" key="5">
    <source>
        <dbReference type="EMBL" id="MFC6281230.1"/>
    </source>
</evidence>
<dbReference type="InterPro" id="IPR001482">
    <property type="entry name" value="T2SS/T4SS_dom"/>
</dbReference>
<gene>
    <name evidence="5" type="ORF">ACFQND_08315</name>
</gene>
<dbReference type="Gene3D" id="3.30.450.90">
    <property type="match status" value="1"/>
</dbReference>
<protein>
    <submittedName>
        <fullName evidence="5">GspE/PulE family protein</fullName>
    </submittedName>
</protein>
<sequence length="499" mass="55148">MTFHALTPTQGTDLEKMVFFDQGTQVLYVSKNNAFEAPVRSYMQLLNEKSIRYEVQSVAMDVIHQKRLLNDNAKSEVMGRSDMQRAATEIFKVAVERRASDIHIRVASKSHTKIIFRVHGDLELYEEHPASWGKLLCSAIYTGMSDISDATFEELSRQDARISVRENLSPGLDGIRIATTPQVDGLVMVLRLLYNDEGKSIDICDYGYTRDQQDLIDQMRSKPTGINIISGPTGSGKSTTLRCTLLTIHKECHGTKNIMTVEDPPEYSMPGIVQTPVANAKTEQERSAAFQEAIKATMRLDPNVIMIGEMRDTPSASLGMQAAMTGHQVWTSVHANNAFSVIDRMVDLGISSNVMTDDAIITGIICQRLIKVLCPSCKRPLASVLERYAKDDLERVMKAVDVSSAHVIGDGCPECRGRGISGMTAAAEVVVPDEPMMDLIRSGQKARAIEYWRGRGGRTMREMAIDKINDGLCDPFKVEEEIGPLSDMTLTFAGDGNDS</sequence>
<name>A0ABW1TV79_9BURK</name>
<accession>A0ABW1TV79</accession>
<dbReference type="EMBL" id="JBHSRS010000017">
    <property type="protein sequence ID" value="MFC6281230.1"/>
    <property type="molecule type" value="Genomic_DNA"/>
</dbReference>
<dbReference type="RefSeq" id="WP_377413079.1">
    <property type="nucleotide sequence ID" value="NZ_JBHSRS010000017.1"/>
</dbReference>
<organism evidence="5 6">
    <name type="scientific">Polaromonas aquatica</name>
    <dbReference type="NCBI Taxonomy" id="332657"/>
    <lineage>
        <taxon>Bacteria</taxon>
        <taxon>Pseudomonadati</taxon>
        <taxon>Pseudomonadota</taxon>
        <taxon>Betaproteobacteria</taxon>
        <taxon>Burkholderiales</taxon>
        <taxon>Comamonadaceae</taxon>
        <taxon>Polaromonas</taxon>
    </lineage>
</organism>
<feature type="domain" description="Bacterial type II secretion system protein E" evidence="4">
    <location>
        <begin position="83"/>
        <end position="473"/>
    </location>
</feature>
<dbReference type="PANTHER" id="PTHR30258:SF3">
    <property type="entry name" value="SLL1921 PROTEIN"/>
    <property type="match status" value="1"/>
</dbReference>
<keyword evidence="3" id="KW-0067">ATP-binding</keyword>
<reference evidence="6" key="1">
    <citation type="journal article" date="2019" name="Int. J. Syst. Evol. Microbiol.">
        <title>The Global Catalogue of Microorganisms (GCM) 10K type strain sequencing project: providing services to taxonomists for standard genome sequencing and annotation.</title>
        <authorList>
            <consortium name="The Broad Institute Genomics Platform"/>
            <consortium name="The Broad Institute Genome Sequencing Center for Infectious Disease"/>
            <person name="Wu L."/>
            <person name="Ma J."/>
        </authorList>
    </citation>
    <scope>NUCLEOTIDE SEQUENCE [LARGE SCALE GENOMIC DNA]</scope>
    <source>
        <strain evidence="6">CCUG 39402</strain>
    </source>
</reference>
<dbReference type="SUPFAM" id="SSF52540">
    <property type="entry name" value="P-loop containing nucleoside triphosphate hydrolases"/>
    <property type="match status" value="1"/>
</dbReference>
<proteinExistence type="inferred from homology"/>
<evidence type="ECO:0000256" key="1">
    <source>
        <dbReference type="ARBA" id="ARBA00006611"/>
    </source>
</evidence>
<dbReference type="Gene3D" id="3.40.50.300">
    <property type="entry name" value="P-loop containing nucleotide triphosphate hydrolases"/>
    <property type="match status" value="1"/>
</dbReference>
<evidence type="ECO:0000256" key="2">
    <source>
        <dbReference type="ARBA" id="ARBA00022741"/>
    </source>
</evidence>
<comment type="similarity">
    <text evidence="1">Belongs to the GSP E family.</text>
</comment>
<dbReference type="Proteomes" id="UP001596270">
    <property type="component" value="Unassembled WGS sequence"/>
</dbReference>